<accession>A0A6V7Q8H1</accession>
<dbReference type="Pfam" id="PF05678">
    <property type="entry name" value="VQ"/>
    <property type="match status" value="1"/>
</dbReference>
<proteinExistence type="predicted"/>
<dbReference type="InterPro" id="IPR039607">
    <property type="entry name" value="VQ_8/17/18/20/21/25"/>
</dbReference>
<dbReference type="PANTHER" id="PTHR33143">
    <property type="entry name" value="F16F4.1 PROTEIN-RELATED"/>
    <property type="match status" value="1"/>
</dbReference>
<dbReference type="PANTHER" id="PTHR33143:SF3">
    <property type="entry name" value="VQ MOTIF-CONTAINING PROTEIN 17-RELATED"/>
    <property type="match status" value="1"/>
</dbReference>
<feature type="signal peptide" evidence="2">
    <location>
        <begin position="1"/>
        <end position="21"/>
    </location>
</feature>
<feature type="compositionally biased region" description="Basic and acidic residues" evidence="1">
    <location>
        <begin position="121"/>
        <end position="141"/>
    </location>
</feature>
<organism evidence="4">
    <name type="scientific">Ananas comosus var. bracteatus</name>
    <name type="common">red pineapple</name>
    <dbReference type="NCBI Taxonomy" id="296719"/>
    <lineage>
        <taxon>Eukaryota</taxon>
        <taxon>Viridiplantae</taxon>
        <taxon>Streptophyta</taxon>
        <taxon>Embryophyta</taxon>
        <taxon>Tracheophyta</taxon>
        <taxon>Spermatophyta</taxon>
        <taxon>Magnoliopsida</taxon>
        <taxon>Liliopsida</taxon>
        <taxon>Poales</taxon>
        <taxon>Bromeliaceae</taxon>
        <taxon>Bromelioideae</taxon>
        <taxon>Ananas</taxon>
    </lineage>
</organism>
<dbReference type="GO" id="GO:0005634">
    <property type="term" value="C:nucleus"/>
    <property type="evidence" value="ECO:0007669"/>
    <property type="project" value="TreeGrafter"/>
</dbReference>
<gene>
    <name evidence="4" type="ORF">CB5_LOCUS22489</name>
</gene>
<dbReference type="EMBL" id="LR862134">
    <property type="protein sequence ID" value="CAD1839278.1"/>
    <property type="molecule type" value="Genomic_DNA"/>
</dbReference>
<dbReference type="AlphaFoldDB" id="A0A6V7Q8H1"/>
<sequence>MYDSFLLHLLIVPYLYLYLSFQSTHLGPGRWGVVGGSRHELTSHDRPLTTFSVRKDSHTISKPKPEIRIVHIFAPEIIKTDVDNFRELVQQLTGKPRGRIIKKTVNRSPTEMSGLQRNNLHGREKADIEGEAREEDGRRPWPDGSPSGGGISVDWKMIMIMDSSKGLLSSPGSSLWVPLEWMCDPMLLHICSSN</sequence>
<evidence type="ECO:0000259" key="3">
    <source>
        <dbReference type="Pfam" id="PF05678"/>
    </source>
</evidence>
<evidence type="ECO:0000256" key="2">
    <source>
        <dbReference type="SAM" id="SignalP"/>
    </source>
</evidence>
<dbReference type="InterPro" id="IPR008889">
    <property type="entry name" value="VQ"/>
</dbReference>
<feature type="region of interest" description="Disordered" evidence="1">
    <location>
        <begin position="110"/>
        <end position="148"/>
    </location>
</feature>
<keyword evidence="2" id="KW-0732">Signal</keyword>
<feature type="chain" id="PRO_5028240529" description="VQ domain-containing protein" evidence="2">
    <location>
        <begin position="22"/>
        <end position="194"/>
    </location>
</feature>
<reference evidence="4" key="1">
    <citation type="submission" date="2020-07" db="EMBL/GenBank/DDBJ databases">
        <authorList>
            <person name="Lin J."/>
        </authorList>
    </citation>
    <scope>NUCLEOTIDE SEQUENCE</scope>
</reference>
<evidence type="ECO:0000313" key="4">
    <source>
        <dbReference type="EMBL" id="CAD1839278.1"/>
    </source>
</evidence>
<evidence type="ECO:0000256" key="1">
    <source>
        <dbReference type="SAM" id="MobiDB-lite"/>
    </source>
</evidence>
<name>A0A6V7Q8H1_ANACO</name>
<feature type="compositionally biased region" description="Polar residues" evidence="1">
    <location>
        <begin position="110"/>
        <end position="119"/>
    </location>
</feature>
<protein>
    <recommendedName>
        <fullName evidence="3">VQ domain-containing protein</fullName>
    </recommendedName>
</protein>
<feature type="domain" description="VQ" evidence="3">
    <location>
        <begin position="72"/>
        <end position="96"/>
    </location>
</feature>